<comment type="caution">
    <text evidence="1">The sequence shown here is derived from an EMBL/GenBank/DDBJ whole genome shotgun (WGS) entry which is preliminary data.</text>
</comment>
<protein>
    <submittedName>
        <fullName evidence="1">Uncharacterized protein</fullName>
    </submittedName>
</protein>
<dbReference type="Proteomes" id="UP001165960">
    <property type="component" value="Unassembled WGS sequence"/>
</dbReference>
<keyword evidence="2" id="KW-1185">Reference proteome</keyword>
<sequence length="259" mass="28872">MMALLEVDSQSNETTVPSYKIINAMCLSKANSIAKKQRKQNKRLQTSQLKPALIERFINQIQALEKAYFAKSELTNIKDELSKPSVYCWAVLDIQASQLGSSNSSKAFKSIPVRNEGSSEPDVVGYLIFQLNKTSSSVHINKVCVHKLHWRKGIAHYLVSRLIYQLSSHPTPLSDPSARICFSDCFMFIGTSSCTKITLQVDPSNLKAYLLYTQLGFSLKASSIIDDYYGIGRPAHILTLEVEIKKHIVGGCKDSAPRP</sequence>
<name>A0ACC2SUH7_9FUNG</name>
<evidence type="ECO:0000313" key="1">
    <source>
        <dbReference type="EMBL" id="KAJ9065762.1"/>
    </source>
</evidence>
<proteinExistence type="predicted"/>
<reference evidence="1" key="1">
    <citation type="submission" date="2022-04" db="EMBL/GenBank/DDBJ databases">
        <title>Genome of the entomopathogenic fungus Entomophthora muscae.</title>
        <authorList>
            <person name="Elya C."/>
            <person name="Lovett B.R."/>
            <person name="Lee E."/>
            <person name="Macias A.M."/>
            <person name="Hajek A.E."/>
            <person name="De Bivort B.L."/>
            <person name="Kasson M.T."/>
            <person name="De Fine Licht H.H."/>
            <person name="Stajich J.E."/>
        </authorList>
    </citation>
    <scope>NUCLEOTIDE SEQUENCE</scope>
    <source>
        <strain evidence="1">Berkeley</strain>
    </source>
</reference>
<organism evidence="1 2">
    <name type="scientific">Entomophthora muscae</name>
    <dbReference type="NCBI Taxonomy" id="34485"/>
    <lineage>
        <taxon>Eukaryota</taxon>
        <taxon>Fungi</taxon>
        <taxon>Fungi incertae sedis</taxon>
        <taxon>Zoopagomycota</taxon>
        <taxon>Entomophthoromycotina</taxon>
        <taxon>Entomophthoromycetes</taxon>
        <taxon>Entomophthorales</taxon>
        <taxon>Entomophthoraceae</taxon>
        <taxon>Entomophthora</taxon>
    </lineage>
</organism>
<evidence type="ECO:0000313" key="2">
    <source>
        <dbReference type="Proteomes" id="UP001165960"/>
    </source>
</evidence>
<gene>
    <name evidence="1" type="ORF">DSO57_1016323</name>
</gene>
<dbReference type="EMBL" id="QTSX02004326">
    <property type="protein sequence ID" value="KAJ9065762.1"/>
    <property type="molecule type" value="Genomic_DNA"/>
</dbReference>
<accession>A0ACC2SUH7</accession>